<evidence type="ECO:0000313" key="5">
    <source>
        <dbReference type="EMBL" id="EFA76814.1"/>
    </source>
</evidence>
<dbReference type="EMBL" id="ADBJ01000044">
    <property type="protein sequence ID" value="EFA76814.1"/>
    <property type="molecule type" value="Genomic_DNA"/>
</dbReference>
<feature type="region of interest" description="Disordered" evidence="2">
    <location>
        <begin position="444"/>
        <end position="611"/>
    </location>
</feature>
<dbReference type="InParanoid" id="D3BNF4"/>
<dbReference type="InterPro" id="IPR012973">
    <property type="entry name" value="NOG_C"/>
</dbReference>
<evidence type="ECO:0000256" key="1">
    <source>
        <dbReference type="SAM" id="Coils"/>
    </source>
</evidence>
<feature type="compositionally biased region" description="Basic and acidic residues" evidence="2">
    <location>
        <begin position="444"/>
        <end position="459"/>
    </location>
</feature>
<dbReference type="AlphaFoldDB" id="D3BNF4"/>
<evidence type="ECO:0000259" key="4">
    <source>
        <dbReference type="Pfam" id="PF17835"/>
    </source>
</evidence>
<dbReference type="InterPro" id="IPR041623">
    <property type="entry name" value="NOG1_N"/>
</dbReference>
<evidence type="ECO:0000313" key="6">
    <source>
        <dbReference type="Proteomes" id="UP000001396"/>
    </source>
</evidence>
<dbReference type="Pfam" id="PF17835">
    <property type="entry name" value="NOG1_N"/>
    <property type="match status" value="1"/>
</dbReference>
<dbReference type="STRING" id="670386.D3BNF4"/>
<organism evidence="5 6">
    <name type="scientific">Heterostelium pallidum (strain ATCC 26659 / Pp 5 / PN500)</name>
    <name type="common">Cellular slime mold</name>
    <name type="synonym">Polysphondylium pallidum</name>
    <dbReference type="NCBI Taxonomy" id="670386"/>
    <lineage>
        <taxon>Eukaryota</taxon>
        <taxon>Amoebozoa</taxon>
        <taxon>Evosea</taxon>
        <taxon>Eumycetozoa</taxon>
        <taxon>Dictyostelia</taxon>
        <taxon>Acytosteliales</taxon>
        <taxon>Acytosteliaceae</taxon>
        <taxon>Heterostelium</taxon>
    </lineage>
</organism>
<reference evidence="5 6" key="1">
    <citation type="journal article" date="2011" name="Genome Res.">
        <title>Phylogeny-wide analysis of social amoeba genomes highlights ancient origins for complex intercellular communication.</title>
        <authorList>
            <person name="Heidel A.J."/>
            <person name="Lawal H.M."/>
            <person name="Felder M."/>
            <person name="Schilde C."/>
            <person name="Helps N.R."/>
            <person name="Tunggal B."/>
            <person name="Rivero F."/>
            <person name="John U."/>
            <person name="Schleicher M."/>
            <person name="Eichinger L."/>
            <person name="Platzer M."/>
            <person name="Noegel A.A."/>
            <person name="Schaap P."/>
            <person name="Gloeckner G."/>
        </authorList>
    </citation>
    <scope>NUCLEOTIDE SEQUENCE [LARGE SCALE GENOMIC DNA]</scope>
    <source>
        <strain evidence="6">ATCC 26659 / Pp 5 / PN500</strain>
    </source>
</reference>
<dbReference type="Proteomes" id="UP000001396">
    <property type="component" value="Unassembled WGS sequence"/>
</dbReference>
<accession>D3BNF4</accession>
<feature type="domain" description="NOG C-terminal" evidence="3">
    <location>
        <begin position="348"/>
        <end position="401"/>
    </location>
</feature>
<feature type="domain" description="NOG1 N-terminal helical" evidence="4">
    <location>
        <begin position="80"/>
        <end position="208"/>
    </location>
</feature>
<feature type="compositionally biased region" description="Basic and acidic residues" evidence="2">
    <location>
        <begin position="546"/>
        <end position="562"/>
    </location>
</feature>
<dbReference type="PANTHER" id="PTHR45759">
    <property type="entry name" value="NUCLEOLAR GTP-BINDING PROTEIN 1"/>
    <property type="match status" value="1"/>
</dbReference>
<evidence type="ECO:0000259" key="3">
    <source>
        <dbReference type="Pfam" id="PF08155"/>
    </source>
</evidence>
<dbReference type="OMA" id="TIVYEFP"/>
<feature type="coiled-coil region" evidence="1">
    <location>
        <begin position="402"/>
        <end position="440"/>
    </location>
</feature>
<dbReference type="SUPFAM" id="SSF52540">
    <property type="entry name" value="P-loop containing nucleoside triphosphate hydrolases"/>
    <property type="match status" value="1"/>
</dbReference>
<comment type="caution">
    <text evidence="5">The sequence shown here is derived from an EMBL/GenBank/DDBJ whole genome shotgun (WGS) entry which is preliminary data.</text>
</comment>
<dbReference type="FunCoup" id="D3BNF4">
    <property type="interactions" value="897"/>
</dbReference>
<feature type="compositionally biased region" description="Basic and acidic residues" evidence="2">
    <location>
        <begin position="572"/>
        <end position="586"/>
    </location>
</feature>
<keyword evidence="1" id="KW-0175">Coiled coil</keyword>
<sequence length="611" mass="70032">MEMSIPTGIIPSSVVSLAVTYHGNAISIPPTVTDLRLDCQQTIPEAHQQSAVDSATPQDWQRLLRVFSPATTILADTDANIQVVPTSKDFVDIVLSKTQRKTPTEIHKQYAISRIRSFYMRKVKYTQQSYHDKLSQIIQDFPLLDDIHPFYSDLINVLYDKDHYKLALGQLNTARNLIDNLSKDYLRLLKYGDSLYRCKQLKRAALGPLFLNKPLLILINKIDVRKPEEVPADDWALIQSLADPARGGIGGTKILPMSTLTEEGVANVKDVACTTLLEERVEKKMKSAKIQKDMHLLHLAMPVARDNKKRPSFIPPSVLAARAAAEANQDEDEKKFKLTPAQMESLQEEEDDIKYQQGILPIYDVNEWKRKYLLRDDSWKFDIIPEIMDGKNIADFVDPDILERLEELEREEDALLEQLKNNMEEDESDLDEENLELYDEIQEQKHANRVNHEINDSSKPKLPKHHLGINTTDMSRNLRRMGVDQEEADDIIDDVRSRSRSKSRTGRKRDRSEEREASQSGERGISLNRSQSRSRSKTPAPVPGEGYRDLAHKLLAEKLNKDSRRKRNKLGYKGEGDHHIPNEMPKHLFAGKRKAVQQQHQQQQQQPTITH</sequence>
<feature type="compositionally biased region" description="Low complexity" evidence="2">
    <location>
        <begin position="597"/>
        <end position="611"/>
    </location>
</feature>
<keyword evidence="6" id="KW-1185">Reference proteome</keyword>
<protein>
    <submittedName>
        <fullName evidence="5">Nucleolar GTP-binding protein 1</fullName>
    </submittedName>
</protein>
<dbReference type="GeneID" id="31365041"/>
<gene>
    <name evidence="5" type="primary">nog1</name>
    <name evidence="5" type="ORF">PPL_09566</name>
</gene>
<dbReference type="Pfam" id="PF08155">
    <property type="entry name" value="NOGCT"/>
    <property type="match status" value="1"/>
</dbReference>
<dbReference type="RefSeq" id="XP_020428946.1">
    <property type="nucleotide sequence ID" value="XM_020580359.1"/>
</dbReference>
<proteinExistence type="predicted"/>
<name>D3BNF4_HETP5</name>
<dbReference type="InterPro" id="IPR027417">
    <property type="entry name" value="P-loop_NTPase"/>
</dbReference>
<evidence type="ECO:0000256" key="2">
    <source>
        <dbReference type="SAM" id="MobiDB-lite"/>
    </source>
</evidence>
<feature type="compositionally biased region" description="Basic residues" evidence="2">
    <location>
        <begin position="498"/>
        <end position="509"/>
    </location>
</feature>
<dbReference type="Gene3D" id="1.20.120.1190">
    <property type="match status" value="1"/>
</dbReference>